<evidence type="ECO:0000313" key="1">
    <source>
        <dbReference type="EMBL" id="QVL33130.1"/>
    </source>
</evidence>
<reference evidence="1" key="1">
    <citation type="submission" date="2021-05" db="EMBL/GenBank/DDBJ databases">
        <title>Complete genome sequence of the cellulolytic planctomycete Telmatocola sphagniphila SP2T and characterization of the first cellulase from planctomycetes.</title>
        <authorList>
            <person name="Rakitin A.L."/>
            <person name="Beletsky A.V."/>
            <person name="Naumoff D.G."/>
            <person name="Kulichevskaya I.S."/>
            <person name="Mardanov A.V."/>
            <person name="Ravin N.V."/>
            <person name="Dedysh S.N."/>
        </authorList>
    </citation>
    <scope>NUCLEOTIDE SEQUENCE</scope>
    <source>
        <strain evidence="1">SP2T</strain>
    </source>
</reference>
<protein>
    <submittedName>
        <fullName evidence="1">Uncharacterized protein</fullName>
    </submittedName>
</protein>
<evidence type="ECO:0000313" key="2">
    <source>
        <dbReference type="Proteomes" id="UP000676194"/>
    </source>
</evidence>
<keyword evidence="2" id="KW-1185">Reference proteome</keyword>
<dbReference type="RefSeq" id="WP_213498020.1">
    <property type="nucleotide sequence ID" value="NZ_CP074694.1"/>
</dbReference>
<name>A0A8E6EVS0_9BACT</name>
<dbReference type="AlphaFoldDB" id="A0A8E6EVS0"/>
<sequence length="81" mass="9389">MAERISRGVRMKMTQVDQHLSRIENGHEKRKERIRKDARMLAAVKAGKLPYTPAIMSWLSTKLNKRSSLIKPEDIAKFLKV</sequence>
<dbReference type="EMBL" id="CP074694">
    <property type="protein sequence ID" value="QVL33130.1"/>
    <property type="molecule type" value="Genomic_DNA"/>
</dbReference>
<dbReference type="KEGG" id="tsph:KIH39_04225"/>
<accession>A0A8E6EVS0</accession>
<proteinExistence type="predicted"/>
<organism evidence="1 2">
    <name type="scientific">Telmatocola sphagniphila</name>
    <dbReference type="NCBI Taxonomy" id="1123043"/>
    <lineage>
        <taxon>Bacteria</taxon>
        <taxon>Pseudomonadati</taxon>
        <taxon>Planctomycetota</taxon>
        <taxon>Planctomycetia</taxon>
        <taxon>Gemmatales</taxon>
        <taxon>Gemmataceae</taxon>
    </lineage>
</organism>
<gene>
    <name evidence="1" type="ORF">KIH39_04225</name>
</gene>
<dbReference type="Proteomes" id="UP000676194">
    <property type="component" value="Chromosome"/>
</dbReference>